<dbReference type="AlphaFoldDB" id="A0A6J5ZCN8"/>
<dbReference type="InterPro" id="IPR015946">
    <property type="entry name" value="KH_dom-like_a/b"/>
</dbReference>
<gene>
    <name evidence="1" type="ORF">UFOPK3547_00394</name>
</gene>
<proteinExistence type="predicted"/>
<dbReference type="InterPro" id="IPR036102">
    <property type="entry name" value="OsmC/Ohrsf"/>
</dbReference>
<dbReference type="EMBL" id="CAESAN010000022">
    <property type="protein sequence ID" value="CAB4338822.1"/>
    <property type="molecule type" value="Genomic_DNA"/>
</dbReference>
<organism evidence="1">
    <name type="scientific">freshwater metagenome</name>
    <dbReference type="NCBI Taxonomy" id="449393"/>
    <lineage>
        <taxon>unclassified sequences</taxon>
        <taxon>metagenomes</taxon>
        <taxon>ecological metagenomes</taxon>
    </lineage>
</organism>
<dbReference type="PANTHER" id="PTHR35368:SF1">
    <property type="entry name" value="HYDROPEROXIDE REDUCTASE"/>
    <property type="match status" value="1"/>
</dbReference>
<accession>A0A6J5ZCN8</accession>
<dbReference type="InterPro" id="IPR003718">
    <property type="entry name" value="OsmC/Ohr_fam"/>
</dbReference>
<dbReference type="Gene3D" id="3.30.300.20">
    <property type="match status" value="1"/>
</dbReference>
<dbReference type="InterPro" id="IPR052924">
    <property type="entry name" value="OsmC/Ohr_hydroprdx_reductase"/>
</dbReference>
<dbReference type="PANTHER" id="PTHR35368">
    <property type="entry name" value="HYDROPEROXIDE REDUCTASE"/>
    <property type="match status" value="1"/>
</dbReference>
<protein>
    <submittedName>
        <fullName evidence="1">Unannotated protein</fullName>
    </submittedName>
</protein>
<dbReference type="Pfam" id="PF02566">
    <property type="entry name" value="OsmC"/>
    <property type="match status" value="1"/>
</dbReference>
<sequence>MHNVNVEAIEATAANAAADPAAGIQPVALTGEWNVEEGAVQFTTQIPLPSGGTVAFSADFPPPMGGTGAAPSPLAYCFWGGLACYAMTFAQEAAREGIELSSLRGRVAAELDMARALGIGDQPPLEEINWTLEVSTEADDGAVERLRQIADARCPGAWCLRNALTVNTAVERS</sequence>
<name>A0A6J5ZCN8_9ZZZZ</name>
<dbReference type="SUPFAM" id="SSF82784">
    <property type="entry name" value="OsmC-like"/>
    <property type="match status" value="1"/>
</dbReference>
<evidence type="ECO:0000313" key="1">
    <source>
        <dbReference type="EMBL" id="CAB4338822.1"/>
    </source>
</evidence>
<reference evidence="1" key="1">
    <citation type="submission" date="2020-05" db="EMBL/GenBank/DDBJ databases">
        <authorList>
            <person name="Chiriac C."/>
            <person name="Salcher M."/>
            <person name="Ghai R."/>
            <person name="Kavagutti S V."/>
        </authorList>
    </citation>
    <scope>NUCLEOTIDE SEQUENCE</scope>
</reference>